<sequence length="47" mass="5383">MTQKARIIVRFKGLKTDKGYKPLPAGGVYWGLIQKKPEYLPGFFLNN</sequence>
<name>A0A1W1E385_9ZZZZ</name>
<dbReference type="AlphaFoldDB" id="A0A1W1E385"/>
<dbReference type="EMBL" id="FPIA01000042">
    <property type="protein sequence ID" value="SFV88405.1"/>
    <property type="molecule type" value="Genomic_DNA"/>
</dbReference>
<gene>
    <name evidence="1" type="ORF">MNB_SUP05-SYMBIONT-7-673</name>
</gene>
<reference evidence="1" key="1">
    <citation type="submission" date="2016-10" db="EMBL/GenBank/DDBJ databases">
        <authorList>
            <person name="de Groot N.N."/>
        </authorList>
    </citation>
    <scope>NUCLEOTIDE SEQUENCE</scope>
</reference>
<organism evidence="1">
    <name type="scientific">hydrothermal vent metagenome</name>
    <dbReference type="NCBI Taxonomy" id="652676"/>
    <lineage>
        <taxon>unclassified sequences</taxon>
        <taxon>metagenomes</taxon>
        <taxon>ecological metagenomes</taxon>
    </lineage>
</organism>
<protein>
    <submittedName>
        <fullName evidence="1">Uncharacterized protein</fullName>
    </submittedName>
</protein>
<proteinExistence type="predicted"/>
<accession>A0A1W1E385</accession>
<evidence type="ECO:0000313" key="1">
    <source>
        <dbReference type="EMBL" id="SFV88405.1"/>
    </source>
</evidence>